<evidence type="ECO:0000256" key="2">
    <source>
        <dbReference type="ARBA" id="ARBA00011615"/>
    </source>
</evidence>
<keyword evidence="7" id="KW-0458">Lysosome</keyword>
<reference evidence="10" key="4">
    <citation type="submission" date="2025-09" db="UniProtKB">
        <authorList>
            <consortium name="Ensembl"/>
        </authorList>
    </citation>
    <scope>IDENTIFICATION</scope>
    <source>
        <strain evidence="10">HSOK</strain>
    </source>
</reference>
<keyword evidence="6 7" id="KW-0325">Glycoprotein</keyword>
<dbReference type="GO" id="GO:0016671">
    <property type="term" value="F:oxidoreductase activity, acting on a sulfur group of donors, disulfide as acceptor"/>
    <property type="evidence" value="ECO:0007669"/>
    <property type="project" value="UniProtKB-UniRule"/>
</dbReference>
<dbReference type="PROSITE" id="PS51110">
    <property type="entry name" value="SAP_A"/>
    <property type="match status" value="1"/>
</dbReference>
<protein>
    <recommendedName>
        <fullName evidence="7">Gamma-interferon-inducible lysosomal thiol reductase</fullName>
        <ecNumber evidence="7">1.8.-.-</ecNumber>
    </recommendedName>
    <alternativeName>
        <fullName evidence="7">Gamma-interferon-inducible protein IP-30</fullName>
    </alternativeName>
</protein>
<keyword evidence="3 7" id="KW-0964">Secreted</keyword>
<evidence type="ECO:0000259" key="9">
    <source>
        <dbReference type="PROSITE" id="PS51110"/>
    </source>
</evidence>
<keyword evidence="7" id="KW-0676">Redox-active center</keyword>
<dbReference type="Ensembl" id="ENSORLT00015008010.1">
    <property type="protein sequence ID" value="ENSORLP00015024420.1"/>
    <property type="gene ID" value="ENSORLG00015004938.1"/>
</dbReference>
<dbReference type="InterPro" id="IPR003119">
    <property type="entry name" value="SAP_A"/>
</dbReference>
<evidence type="ECO:0000256" key="7">
    <source>
        <dbReference type="RuleBase" id="RU369109"/>
    </source>
</evidence>
<comment type="subcellular location">
    <subcellularLocation>
        <location evidence="7">Secreted</location>
    </subcellularLocation>
    <subcellularLocation>
        <location evidence="7">Lysosome</location>
    </subcellularLocation>
</comment>
<reference evidence="10" key="3">
    <citation type="submission" date="2025-08" db="UniProtKB">
        <authorList>
            <consortium name="Ensembl"/>
        </authorList>
    </citation>
    <scope>IDENTIFICATION</scope>
    <source>
        <strain evidence="10">HSOK</strain>
    </source>
</reference>
<feature type="domain" description="Saposin A-type" evidence="9">
    <location>
        <begin position="14"/>
        <end position="54"/>
    </location>
</feature>
<proteinExistence type="inferred from homology"/>
<dbReference type="GO" id="GO:0005764">
    <property type="term" value="C:lysosome"/>
    <property type="evidence" value="ECO:0007669"/>
    <property type="project" value="UniProtKB-SubCell"/>
</dbReference>
<evidence type="ECO:0000313" key="11">
    <source>
        <dbReference type="Proteomes" id="UP000265200"/>
    </source>
</evidence>
<evidence type="ECO:0000256" key="1">
    <source>
        <dbReference type="ARBA" id="ARBA00005679"/>
    </source>
</evidence>
<keyword evidence="7" id="KW-0391">Immunity</keyword>
<dbReference type="PANTHER" id="PTHR13234:SF43">
    <property type="entry name" value="GAMMA-INTERFERON-INDUCIBLE LYSOSOMAL THIOL REDUCTASE"/>
    <property type="match status" value="1"/>
</dbReference>
<evidence type="ECO:0000256" key="5">
    <source>
        <dbReference type="ARBA" id="ARBA00023157"/>
    </source>
</evidence>
<dbReference type="GO" id="GO:0005576">
    <property type="term" value="C:extracellular region"/>
    <property type="evidence" value="ECO:0007669"/>
    <property type="project" value="UniProtKB-SubCell"/>
</dbReference>
<organism evidence="10 11">
    <name type="scientific">Oryzias latipes</name>
    <name type="common">Japanese rice fish</name>
    <name type="synonym">Japanese killifish</name>
    <dbReference type="NCBI Taxonomy" id="8090"/>
    <lineage>
        <taxon>Eukaryota</taxon>
        <taxon>Metazoa</taxon>
        <taxon>Chordata</taxon>
        <taxon>Craniata</taxon>
        <taxon>Vertebrata</taxon>
        <taxon>Euteleostomi</taxon>
        <taxon>Actinopterygii</taxon>
        <taxon>Neopterygii</taxon>
        <taxon>Teleostei</taxon>
        <taxon>Neoteleostei</taxon>
        <taxon>Acanthomorphata</taxon>
        <taxon>Ovalentaria</taxon>
        <taxon>Atherinomorphae</taxon>
        <taxon>Beloniformes</taxon>
        <taxon>Adrianichthyidae</taxon>
        <taxon>Oryziinae</taxon>
        <taxon>Oryzias</taxon>
    </lineage>
</organism>
<dbReference type="GO" id="GO:0002376">
    <property type="term" value="P:immune system process"/>
    <property type="evidence" value="ECO:0007669"/>
    <property type="project" value="UniProtKB-KW"/>
</dbReference>
<dbReference type="Proteomes" id="UP000265200">
    <property type="component" value="Chromosome 17"/>
</dbReference>
<accession>A0A3P9IWF9</accession>
<evidence type="ECO:0000313" key="10">
    <source>
        <dbReference type="Ensembl" id="ENSORLP00015024420.1"/>
    </source>
</evidence>
<keyword evidence="4 7" id="KW-0732">Signal</keyword>
<dbReference type="InterPro" id="IPR004911">
    <property type="entry name" value="Interferon-induced_GILT"/>
</dbReference>
<dbReference type="Pfam" id="PF03227">
    <property type="entry name" value="GILT"/>
    <property type="match status" value="1"/>
</dbReference>
<evidence type="ECO:0000256" key="4">
    <source>
        <dbReference type="ARBA" id="ARBA00022729"/>
    </source>
</evidence>
<dbReference type="EC" id="1.8.-.-" evidence="7"/>
<dbReference type="PANTHER" id="PTHR13234">
    <property type="entry name" value="GAMMA-INTERFERON INDUCIBLE LYSOSOMAL THIOL REDUCTASE GILT"/>
    <property type="match status" value="1"/>
</dbReference>
<sequence length="275" mass="30213">MKSVLLLILAAFHAPLGSCLCPYPPEEWCSSVTAATECGVLKQCLEKNASRSGLAAEPVQVGLYYESLCPGCREFLVEMLIPTWILLNDIMTVHLVPFGNAQEKTEGQKYVFECQHGEDECQGNMIETCLLNMTNMAFPIIFCMESSTDVLGSVESCLKVYEPQLSMDKLNSCVKGDLGNQLMHQNALQTAGLKPPHQYVPWVTINGEHSDDLQQKASTSLFSLVCSLYKGPKPAACGGSQTQHSRSYCLTKGSGTLVSNLHTLNFYRSLRSDVQ</sequence>
<name>A0A3P9IWF9_ORYLA</name>
<evidence type="ECO:0000256" key="3">
    <source>
        <dbReference type="ARBA" id="ARBA00022525"/>
    </source>
</evidence>
<keyword evidence="5 7" id="KW-1015">Disulfide bond</keyword>
<comment type="function">
    <text evidence="7">Lysosomal thiol reductase that can reduce protein disulfide bonds. Facilitates the complete unfolding of proteins destined for lysosomal degradation. Plays an important role in antigen processing.</text>
</comment>
<evidence type="ECO:0000256" key="8">
    <source>
        <dbReference type="SAM" id="SignalP"/>
    </source>
</evidence>
<dbReference type="AlphaFoldDB" id="A0A3P9IWF9"/>
<comment type="similarity">
    <text evidence="1 7">Belongs to the GILT family.</text>
</comment>
<comment type="subunit">
    <text evidence="2 7">Dimer; disulfide-linked.</text>
</comment>
<evidence type="ECO:0000256" key="6">
    <source>
        <dbReference type="ARBA" id="ARBA00023180"/>
    </source>
</evidence>
<feature type="signal peptide" evidence="8">
    <location>
        <begin position="1"/>
        <end position="19"/>
    </location>
</feature>
<reference key="1">
    <citation type="journal article" date="2007" name="Nature">
        <title>The medaka draft genome and insights into vertebrate genome evolution.</title>
        <authorList>
            <person name="Kasahara M."/>
            <person name="Naruse K."/>
            <person name="Sasaki S."/>
            <person name="Nakatani Y."/>
            <person name="Qu W."/>
            <person name="Ahsan B."/>
            <person name="Yamada T."/>
            <person name="Nagayasu Y."/>
            <person name="Doi K."/>
            <person name="Kasai Y."/>
            <person name="Jindo T."/>
            <person name="Kobayashi D."/>
            <person name="Shimada A."/>
            <person name="Toyoda A."/>
            <person name="Kuroki Y."/>
            <person name="Fujiyama A."/>
            <person name="Sasaki T."/>
            <person name="Shimizu A."/>
            <person name="Asakawa S."/>
            <person name="Shimizu N."/>
            <person name="Hashimoto S."/>
            <person name="Yang J."/>
            <person name="Lee Y."/>
            <person name="Matsushima K."/>
            <person name="Sugano S."/>
            <person name="Sakaizumi M."/>
            <person name="Narita T."/>
            <person name="Ohishi K."/>
            <person name="Haga S."/>
            <person name="Ohta F."/>
            <person name="Nomoto H."/>
            <person name="Nogata K."/>
            <person name="Morishita T."/>
            <person name="Endo T."/>
            <person name="Shin-I T."/>
            <person name="Takeda H."/>
            <person name="Morishita S."/>
            <person name="Kohara Y."/>
        </authorList>
    </citation>
    <scope>NUCLEOTIDE SEQUENCE [LARGE SCALE GENOMIC DNA]</scope>
    <source>
        <strain>Hd-rR</strain>
    </source>
</reference>
<feature type="chain" id="PRO_5018217774" description="Gamma-interferon-inducible lysosomal thiol reductase" evidence="8">
    <location>
        <begin position="20"/>
        <end position="275"/>
    </location>
</feature>
<keyword evidence="7" id="KW-0560">Oxidoreductase</keyword>
<reference evidence="10 11" key="2">
    <citation type="submission" date="2017-04" db="EMBL/GenBank/DDBJ databases">
        <title>CpG methylation of centromeres and impact of large insertions on vertebrate speciation.</title>
        <authorList>
            <person name="Ichikawa K."/>
            <person name="Yoshimura J."/>
            <person name="Morishita S."/>
        </authorList>
    </citation>
    <scope>NUCLEOTIDE SEQUENCE</scope>
    <source>
        <strain evidence="10 11">HSOK</strain>
    </source>
</reference>